<dbReference type="PROSITE" id="PS01124">
    <property type="entry name" value="HTH_ARAC_FAMILY_2"/>
    <property type="match status" value="1"/>
</dbReference>
<dbReference type="EMBL" id="VWMK01000001">
    <property type="protein sequence ID" value="KAA3770822.1"/>
    <property type="molecule type" value="Genomic_DNA"/>
</dbReference>
<accession>A0A7J4XPX0</accession>
<dbReference type="Proteomes" id="UP000422221">
    <property type="component" value="Unassembled WGS sequence"/>
</dbReference>
<dbReference type="RefSeq" id="WP_122281992.1">
    <property type="nucleotide sequence ID" value="NZ_CAXSTI010000005.1"/>
</dbReference>
<dbReference type="GO" id="GO:0003700">
    <property type="term" value="F:DNA-binding transcription factor activity"/>
    <property type="evidence" value="ECO:0007669"/>
    <property type="project" value="InterPro"/>
</dbReference>
<dbReference type="InterPro" id="IPR018060">
    <property type="entry name" value="HTH_AraC"/>
</dbReference>
<sequence length="86" mass="9667">MFSGIVVESQGRTVTYTFRVIRKCVVFEPTHSVSLRKAAVLLKQKVYAVQEVTEMVGYNDIPTFRKHFVDAFGTTPSTYANSTDNS</sequence>
<comment type="caution">
    <text evidence="4">The sequence shown here is derived from an EMBL/GenBank/DDBJ whole genome shotgun (WGS) entry which is preliminary data.</text>
</comment>
<gene>
    <name evidence="4" type="ORF">F3F73_00985</name>
</gene>
<dbReference type="InterPro" id="IPR009057">
    <property type="entry name" value="Homeodomain-like_sf"/>
</dbReference>
<feature type="domain" description="HTH araC/xylS-type" evidence="3">
    <location>
        <begin position="35"/>
        <end position="82"/>
    </location>
</feature>
<evidence type="ECO:0000256" key="1">
    <source>
        <dbReference type="ARBA" id="ARBA00023015"/>
    </source>
</evidence>
<evidence type="ECO:0000313" key="4">
    <source>
        <dbReference type="EMBL" id="KAA3770822.1"/>
    </source>
</evidence>
<dbReference type="GO" id="GO:0043565">
    <property type="term" value="F:sequence-specific DNA binding"/>
    <property type="evidence" value="ECO:0007669"/>
    <property type="project" value="InterPro"/>
</dbReference>
<keyword evidence="1" id="KW-0805">Transcription regulation</keyword>
<dbReference type="Gene3D" id="1.10.10.60">
    <property type="entry name" value="Homeodomain-like"/>
    <property type="match status" value="1"/>
</dbReference>
<name>A0A7J4XPX0_9BACE</name>
<reference evidence="4 5" key="1">
    <citation type="journal article" date="2019" name="Nat. Med.">
        <title>A library of human gut bacterial isolates paired with longitudinal multiomics data enables mechanistic microbiome research.</title>
        <authorList>
            <person name="Poyet M."/>
            <person name="Groussin M."/>
            <person name="Gibbons S.M."/>
            <person name="Avila-Pacheco J."/>
            <person name="Jiang X."/>
            <person name="Kearney S.M."/>
            <person name="Perrotta A.R."/>
            <person name="Berdy B."/>
            <person name="Zhao S."/>
            <person name="Lieberman T.D."/>
            <person name="Swanson P.K."/>
            <person name="Smith M."/>
            <person name="Roesemann S."/>
            <person name="Alexander J.E."/>
            <person name="Rich S.A."/>
            <person name="Livny J."/>
            <person name="Vlamakis H."/>
            <person name="Clish C."/>
            <person name="Bullock K."/>
            <person name="Deik A."/>
            <person name="Scott J."/>
            <person name="Pierce K.A."/>
            <person name="Xavier R.J."/>
            <person name="Alm E.J."/>
        </authorList>
    </citation>
    <scope>NUCLEOTIDE SEQUENCE [LARGE SCALE GENOMIC DNA]</scope>
    <source>
        <strain evidence="4 5">BIOML-A10</strain>
    </source>
</reference>
<dbReference type="SUPFAM" id="SSF46689">
    <property type="entry name" value="Homeodomain-like"/>
    <property type="match status" value="1"/>
</dbReference>
<keyword evidence="2" id="KW-0804">Transcription</keyword>
<evidence type="ECO:0000259" key="3">
    <source>
        <dbReference type="PROSITE" id="PS01124"/>
    </source>
</evidence>
<protein>
    <submittedName>
        <fullName evidence="4">Helix-turn-helix domain-containing protein</fullName>
    </submittedName>
</protein>
<proteinExistence type="predicted"/>
<dbReference type="SMART" id="SM00342">
    <property type="entry name" value="HTH_ARAC"/>
    <property type="match status" value="1"/>
</dbReference>
<dbReference type="AlphaFoldDB" id="A0A7J4XPX0"/>
<evidence type="ECO:0000313" key="5">
    <source>
        <dbReference type="Proteomes" id="UP000422221"/>
    </source>
</evidence>
<dbReference type="Pfam" id="PF12833">
    <property type="entry name" value="HTH_18"/>
    <property type="match status" value="1"/>
</dbReference>
<organism evidence="4 5">
    <name type="scientific">Bacteroides salyersiae</name>
    <dbReference type="NCBI Taxonomy" id="291644"/>
    <lineage>
        <taxon>Bacteria</taxon>
        <taxon>Pseudomonadati</taxon>
        <taxon>Bacteroidota</taxon>
        <taxon>Bacteroidia</taxon>
        <taxon>Bacteroidales</taxon>
        <taxon>Bacteroidaceae</taxon>
        <taxon>Bacteroides</taxon>
    </lineage>
</organism>
<evidence type="ECO:0000256" key="2">
    <source>
        <dbReference type="ARBA" id="ARBA00023163"/>
    </source>
</evidence>